<evidence type="ECO:0000259" key="7">
    <source>
        <dbReference type="PROSITE" id="PS51918"/>
    </source>
</evidence>
<dbReference type="InterPro" id="IPR058240">
    <property type="entry name" value="rSAM_sf"/>
</dbReference>
<comment type="caution">
    <text evidence="8">The sequence shown here is derived from an EMBL/GenBank/DDBJ whole genome shotgun (WGS) entry which is preliminary data.</text>
</comment>
<evidence type="ECO:0000256" key="1">
    <source>
        <dbReference type="ARBA" id="ARBA00001966"/>
    </source>
</evidence>
<protein>
    <submittedName>
        <fullName evidence="8">Radical SAM protein</fullName>
    </submittedName>
</protein>
<keyword evidence="5" id="KW-0408">Iron</keyword>
<keyword evidence="6" id="KW-0411">Iron-sulfur</keyword>
<evidence type="ECO:0000256" key="6">
    <source>
        <dbReference type="ARBA" id="ARBA00023014"/>
    </source>
</evidence>
<comment type="cofactor">
    <cofactor evidence="1">
        <name>[4Fe-4S] cluster</name>
        <dbReference type="ChEBI" id="CHEBI:49883"/>
    </cofactor>
</comment>
<keyword evidence="9" id="KW-1185">Reference proteome</keyword>
<evidence type="ECO:0000313" key="9">
    <source>
        <dbReference type="Proteomes" id="UP001575105"/>
    </source>
</evidence>
<dbReference type="PIRSF" id="PIRSF037420">
    <property type="entry name" value="PQQ_syn_pqqE"/>
    <property type="match status" value="1"/>
</dbReference>
<evidence type="ECO:0000313" key="8">
    <source>
        <dbReference type="EMBL" id="MFA9478756.1"/>
    </source>
</evidence>
<dbReference type="Proteomes" id="UP001575105">
    <property type="component" value="Unassembled WGS sequence"/>
</dbReference>
<evidence type="ECO:0000256" key="5">
    <source>
        <dbReference type="ARBA" id="ARBA00023004"/>
    </source>
</evidence>
<dbReference type="PANTHER" id="PTHR11228">
    <property type="entry name" value="RADICAL SAM DOMAIN PROTEIN"/>
    <property type="match status" value="1"/>
</dbReference>
<dbReference type="InterPro" id="IPR013785">
    <property type="entry name" value="Aldolase_TIM"/>
</dbReference>
<keyword evidence="2" id="KW-0004">4Fe-4S</keyword>
<evidence type="ECO:0000256" key="2">
    <source>
        <dbReference type="ARBA" id="ARBA00022485"/>
    </source>
</evidence>
<dbReference type="Pfam" id="PF13186">
    <property type="entry name" value="SPASM"/>
    <property type="match status" value="1"/>
</dbReference>
<dbReference type="SFLD" id="SFLDG01386">
    <property type="entry name" value="main_SPASM_domain-containing"/>
    <property type="match status" value="1"/>
</dbReference>
<gene>
    <name evidence="8" type="ORF">ACERK3_10655</name>
</gene>
<feature type="domain" description="Radical SAM core" evidence="7">
    <location>
        <begin position="33"/>
        <end position="243"/>
    </location>
</feature>
<dbReference type="InterPro" id="IPR006638">
    <property type="entry name" value="Elp3/MiaA/NifB-like_rSAM"/>
</dbReference>
<dbReference type="SFLD" id="SFLDS00029">
    <property type="entry name" value="Radical_SAM"/>
    <property type="match status" value="1"/>
</dbReference>
<dbReference type="CDD" id="cd01335">
    <property type="entry name" value="Radical_SAM"/>
    <property type="match status" value="1"/>
</dbReference>
<reference evidence="8 9" key="1">
    <citation type="submission" date="2024-08" db="EMBL/GenBank/DDBJ databases">
        <title>Whole-genome sequencing of halo(alkali)philic microorganisms from hypersaline lakes.</title>
        <authorList>
            <person name="Sorokin D.Y."/>
            <person name="Merkel A.Y."/>
            <person name="Messina E."/>
            <person name="Yakimov M."/>
        </authorList>
    </citation>
    <scope>NUCLEOTIDE SEQUENCE [LARGE SCALE GENOMIC DNA]</scope>
    <source>
        <strain evidence="8 9">AB-hyl4</strain>
    </source>
</reference>
<dbReference type="CDD" id="cd21123">
    <property type="entry name" value="SPASM_MftC-like"/>
    <property type="match status" value="1"/>
</dbReference>
<organism evidence="8 9">
    <name type="scientific">Natronomicrosphaera hydrolytica</name>
    <dbReference type="NCBI Taxonomy" id="3242702"/>
    <lineage>
        <taxon>Bacteria</taxon>
        <taxon>Pseudomonadati</taxon>
        <taxon>Planctomycetota</taxon>
        <taxon>Phycisphaerae</taxon>
        <taxon>Phycisphaerales</taxon>
        <taxon>Phycisphaeraceae</taxon>
        <taxon>Natronomicrosphaera</taxon>
    </lineage>
</organism>
<keyword evidence="3" id="KW-0949">S-adenosyl-L-methionine</keyword>
<dbReference type="InterPro" id="IPR007197">
    <property type="entry name" value="rSAM"/>
</dbReference>
<dbReference type="NCBIfam" id="TIGR04085">
    <property type="entry name" value="rSAM_more_4Fe4S"/>
    <property type="match status" value="1"/>
</dbReference>
<evidence type="ECO:0000256" key="3">
    <source>
        <dbReference type="ARBA" id="ARBA00022691"/>
    </source>
</evidence>
<keyword evidence="4" id="KW-0479">Metal-binding</keyword>
<evidence type="ECO:0000256" key="4">
    <source>
        <dbReference type="ARBA" id="ARBA00022723"/>
    </source>
</evidence>
<proteinExistence type="predicted"/>
<dbReference type="Pfam" id="PF04055">
    <property type="entry name" value="Radical_SAM"/>
    <property type="match status" value="1"/>
</dbReference>
<accession>A0ABV4U590</accession>
<dbReference type="PANTHER" id="PTHR11228:SF7">
    <property type="entry name" value="PQQA PEPTIDE CYCLASE"/>
    <property type="match status" value="1"/>
</dbReference>
<sequence length="395" mass="43846">MLSVSNLLCDHQAGNETLRYGHTGVRSAESADGVPRPVVVWAVTKACNLRCVHCYASADANAAPGELTHEEGRTLLEDLRQFDVPAVLFSGGEPLARPDVLELMAYGQSLGLNCTLSTNGVLIDDAMADRLADLGLRYVGISLDGMRVTHDKLRGMRGAFDASLAAIDRCRARGLRVGVRFTVHALNADQLEPLFKLCRAHDVQRLCIYHLAYAGRGGKMQKVDLTRRQTRKVVDRIFALTRRFHHEGCPLEVLTVSNHADAAYLVMQLEHENPIMAERVRRRLEGTGGNRSGCNIASIDPVGQVHYDQFSWHYNCGNVRDKPFSRIWTDADDARLAALRDRRPHLPARCRGCRFLELCNGNLRTRAEAATGDWLGMDPNCYLDDREVGCLSKAV</sequence>
<dbReference type="RefSeq" id="WP_425345683.1">
    <property type="nucleotide sequence ID" value="NZ_JBGUBD010000006.1"/>
</dbReference>
<dbReference type="SUPFAM" id="SSF102114">
    <property type="entry name" value="Radical SAM enzymes"/>
    <property type="match status" value="1"/>
</dbReference>
<dbReference type="SFLD" id="SFLDG01067">
    <property type="entry name" value="SPASM/twitch_domain_containing"/>
    <property type="match status" value="1"/>
</dbReference>
<dbReference type="EMBL" id="JBGUBD010000006">
    <property type="protein sequence ID" value="MFA9478756.1"/>
    <property type="molecule type" value="Genomic_DNA"/>
</dbReference>
<dbReference type="InterPro" id="IPR023885">
    <property type="entry name" value="4Fe4S-binding_SPASM_dom"/>
</dbReference>
<dbReference type="PROSITE" id="PS51918">
    <property type="entry name" value="RADICAL_SAM"/>
    <property type="match status" value="1"/>
</dbReference>
<name>A0ABV4U590_9BACT</name>
<dbReference type="InterPro" id="IPR017200">
    <property type="entry name" value="PqqE-like"/>
</dbReference>
<dbReference type="Gene3D" id="3.20.20.70">
    <property type="entry name" value="Aldolase class I"/>
    <property type="match status" value="1"/>
</dbReference>
<dbReference type="SMART" id="SM00729">
    <property type="entry name" value="Elp3"/>
    <property type="match status" value="1"/>
</dbReference>
<dbReference type="InterPro" id="IPR050377">
    <property type="entry name" value="Radical_SAM_PqqE_MftC-like"/>
</dbReference>